<dbReference type="InterPro" id="IPR000757">
    <property type="entry name" value="Beta-glucanase-like"/>
</dbReference>
<evidence type="ECO:0000313" key="5">
    <source>
        <dbReference type="EMBL" id="CAI3980693.1"/>
    </source>
</evidence>
<dbReference type="InterPro" id="IPR013320">
    <property type="entry name" value="ConA-like_dom_sf"/>
</dbReference>
<dbReference type="PANTHER" id="PTHR10963">
    <property type="entry name" value="GLYCOSYL HYDROLASE-RELATED"/>
    <property type="match status" value="1"/>
</dbReference>
<dbReference type="PANTHER" id="PTHR10963:SF55">
    <property type="entry name" value="GLYCOSIDE HYDROLASE FAMILY 16 PROTEIN"/>
    <property type="match status" value="1"/>
</dbReference>
<reference evidence="5" key="1">
    <citation type="submission" date="2022-10" db="EMBL/GenBank/DDBJ databases">
        <authorList>
            <person name="Chen Y."/>
            <person name="Dougan E. K."/>
            <person name="Chan C."/>
            <person name="Rhodes N."/>
            <person name="Thang M."/>
        </authorList>
    </citation>
    <scope>NUCLEOTIDE SEQUENCE</scope>
</reference>
<dbReference type="OrthoDB" id="419959at2759"/>
<sequence length="463" mass="51906">MARLRVLLLTLAVLPDATLAEEQQGVRRHRHMRRQGPFQEFKSVPPNRFGTPQEGQEHSETVNLTMGSSKDTEGKVVSQWACALMCASRATQGCCSYQGELGVCEFQPGTPGTNATVPGWTQARCTPGYATAKCAPWEQGKCMGQAQPAAEGLAIWALLWEDHFDTDTCVLDGSGVLRPSPEFWSSEIGYKRGKELQWYQPENAECRNGELIITARRERQSWEKPEGSQCRVVGWEDKEQPLDNKSCGVCAPPYFQYYNPCDLVRQDDSGSAPACDCSQSAEFTSASLMTKGKKEFSYGLFELRAKIDTRPGAWSSWWAIGDFDFVPWPKNGQIDILDAFQHMLKASVTHAGESGLPSSAIQHAGARMLDRDWEKYYHTWQLEWDSDFIQIRVDGETLLKVDLKVADAVRTSWPNPFTRAKKFFLILNLAIGGHAGGDATLTEFPMELRVDYIRVFQKRGYTS</sequence>
<organism evidence="5">
    <name type="scientific">Cladocopium goreaui</name>
    <dbReference type="NCBI Taxonomy" id="2562237"/>
    <lineage>
        <taxon>Eukaryota</taxon>
        <taxon>Sar</taxon>
        <taxon>Alveolata</taxon>
        <taxon>Dinophyceae</taxon>
        <taxon>Suessiales</taxon>
        <taxon>Symbiodiniaceae</taxon>
        <taxon>Cladocopium</taxon>
    </lineage>
</organism>
<evidence type="ECO:0000259" key="4">
    <source>
        <dbReference type="PROSITE" id="PS51762"/>
    </source>
</evidence>
<dbReference type="Gene3D" id="2.60.120.200">
    <property type="match status" value="1"/>
</dbReference>
<gene>
    <name evidence="5" type="ORF">C1SCF055_LOCUS8553</name>
</gene>
<dbReference type="EMBL" id="CAMXCT020000577">
    <property type="protein sequence ID" value="CAL1134068.1"/>
    <property type="molecule type" value="Genomic_DNA"/>
</dbReference>
<feature type="domain" description="GH16" evidence="4">
    <location>
        <begin position="233"/>
        <end position="461"/>
    </location>
</feature>
<feature type="region of interest" description="Disordered" evidence="2">
    <location>
        <begin position="39"/>
        <end position="69"/>
    </location>
</feature>
<dbReference type="Pfam" id="PF00722">
    <property type="entry name" value="Glyco_hydro_16"/>
    <property type="match status" value="1"/>
</dbReference>
<evidence type="ECO:0000313" key="6">
    <source>
        <dbReference type="EMBL" id="CAL1134068.1"/>
    </source>
</evidence>
<evidence type="ECO:0000313" key="8">
    <source>
        <dbReference type="Proteomes" id="UP001152797"/>
    </source>
</evidence>
<dbReference type="GO" id="GO:0004553">
    <property type="term" value="F:hydrolase activity, hydrolyzing O-glycosyl compounds"/>
    <property type="evidence" value="ECO:0007669"/>
    <property type="project" value="InterPro"/>
</dbReference>
<reference evidence="6" key="2">
    <citation type="submission" date="2024-04" db="EMBL/GenBank/DDBJ databases">
        <authorList>
            <person name="Chen Y."/>
            <person name="Shah S."/>
            <person name="Dougan E. K."/>
            <person name="Thang M."/>
            <person name="Chan C."/>
        </authorList>
    </citation>
    <scope>NUCLEOTIDE SEQUENCE [LARGE SCALE GENOMIC DNA]</scope>
</reference>
<dbReference type="EMBL" id="CAMXCT030000577">
    <property type="protein sequence ID" value="CAL4768005.1"/>
    <property type="molecule type" value="Genomic_DNA"/>
</dbReference>
<dbReference type="CDD" id="cd08023">
    <property type="entry name" value="GH16_laminarinase_like"/>
    <property type="match status" value="1"/>
</dbReference>
<name>A0A9P1BYK0_9DINO</name>
<dbReference type="Proteomes" id="UP001152797">
    <property type="component" value="Unassembled WGS sequence"/>
</dbReference>
<feature type="chain" id="PRO_5043269927" evidence="3">
    <location>
        <begin position="21"/>
        <end position="463"/>
    </location>
</feature>
<comment type="similarity">
    <text evidence="1">Belongs to the glycosyl hydrolase 16 family.</text>
</comment>
<evidence type="ECO:0000313" key="7">
    <source>
        <dbReference type="EMBL" id="CAL4768005.1"/>
    </source>
</evidence>
<dbReference type="AlphaFoldDB" id="A0A9P1BYK0"/>
<accession>A0A9P1BYK0</accession>
<evidence type="ECO:0000256" key="1">
    <source>
        <dbReference type="ARBA" id="ARBA00006865"/>
    </source>
</evidence>
<dbReference type="EMBL" id="CAMXCT010000577">
    <property type="protein sequence ID" value="CAI3980693.1"/>
    <property type="molecule type" value="Genomic_DNA"/>
</dbReference>
<protein>
    <submittedName>
        <fullName evidence="7">Beta-glucanase</fullName>
    </submittedName>
</protein>
<comment type="caution">
    <text evidence="5">The sequence shown here is derived from an EMBL/GenBank/DDBJ whole genome shotgun (WGS) entry which is preliminary data.</text>
</comment>
<dbReference type="PROSITE" id="PS51762">
    <property type="entry name" value="GH16_2"/>
    <property type="match status" value="1"/>
</dbReference>
<feature type="signal peptide" evidence="3">
    <location>
        <begin position="1"/>
        <end position="20"/>
    </location>
</feature>
<keyword evidence="8" id="KW-1185">Reference proteome</keyword>
<proteinExistence type="inferred from homology"/>
<dbReference type="SUPFAM" id="SSF49899">
    <property type="entry name" value="Concanavalin A-like lectins/glucanases"/>
    <property type="match status" value="1"/>
</dbReference>
<dbReference type="InterPro" id="IPR050546">
    <property type="entry name" value="Glycosyl_Hydrlase_16"/>
</dbReference>
<keyword evidence="3" id="KW-0732">Signal</keyword>
<evidence type="ECO:0000256" key="3">
    <source>
        <dbReference type="SAM" id="SignalP"/>
    </source>
</evidence>
<evidence type="ECO:0000256" key="2">
    <source>
        <dbReference type="SAM" id="MobiDB-lite"/>
    </source>
</evidence>
<dbReference type="GO" id="GO:0005975">
    <property type="term" value="P:carbohydrate metabolic process"/>
    <property type="evidence" value="ECO:0007669"/>
    <property type="project" value="InterPro"/>
</dbReference>